<dbReference type="SUPFAM" id="SSF54637">
    <property type="entry name" value="Thioesterase/thiol ester dehydrase-isomerase"/>
    <property type="match status" value="2"/>
</dbReference>
<reference evidence="3" key="1">
    <citation type="submission" date="2021-02" db="EMBL/GenBank/DDBJ databases">
        <title>Genome sequence Cadophora malorum strain M34.</title>
        <authorList>
            <person name="Stefanovic E."/>
            <person name="Vu D."/>
            <person name="Scully C."/>
            <person name="Dijksterhuis J."/>
            <person name="Roader J."/>
            <person name="Houbraken J."/>
        </authorList>
    </citation>
    <scope>NUCLEOTIDE SEQUENCE</scope>
    <source>
        <strain evidence="3">M34</strain>
    </source>
</reference>
<dbReference type="EMBL" id="JAFJYH010000194">
    <property type="protein sequence ID" value="KAG4416202.1"/>
    <property type="molecule type" value="Genomic_DNA"/>
</dbReference>
<protein>
    <submittedName>
        <fullName evidence="3">Uncharacterized protein</fullName>
    </submittedName>
</protein>
<evidence type="ECO:0000259" key="1">
    <source>
        <dbReference type="Pfam" id="PF13622"/>
    </source>
</evidence>
<dbReference type="Gene3D" id="2.40.160.210">
    <property type="entry name" value="Acyl-CoA thioesterase, double hotdog domain"/>
    <property type="match status" value="1"/>
</dbReference>
<dbReference type="Pfam" id="PF20789">
    <property type="entry name" value="4HBT_3C"/>
    <property type="match status" value="1"/>
</dbReference>
<dbReference type="InterPro" id="IPR049449">
    <property type="entry name" value="TesB_ACOT8-like_N"/>
</dbReference>
<dbReference type="PANTHER" id="PTHR38110:SF4">
    <property type="entry name" value="THIOESTERASE-LIKE SUPERFAMILY-DOMAIN-CONTAINING PROTEIN"/>
    <property type="match status" value="1"/>
</dbReference>
<dbReference type="InterPro" id="IPR029069">
    <property type="entry name" value="HotDog_dom_sf"/>
</dbReference>
<dbReference type="OrthoDB" id="2532955at2759"/>
<dbReference type="CDD" id="cd03440">
    <property type="entry name" value="hot_dog"/>
    <property type="match status" value="1"/>
</dbReference>
<name>A0A8H7W5L8_9HELO</name>
<accession>A0A8H7W5L8</accession>
<evidence type="ECO:0000259" key="2">
    <source>
        <dbReference type="Pfam" id="PF20789"/>
    </source>
</evidence>
<dbReference type="Pfam" id="PF13622">
    <property type="entry name" value="4HBT_3"/>
    <property type="match status" value="1"/>
</dbReference>
<sequence length="329" mass="36825">MTRSQLPKRNFTPLSEAIQLFPILGNNSIFTATIAWDWCGAWAARGGYLLALIHSAAKAYSLLTNPSNPHPHVLTSHIQFLSPVLSSTPIRLTVRPLKLSSRVSILQIELQTSSPSAAKYLGPESLSYKTHTLGIITSGNLLTETGLSFPTRECVPKSEIPDRETECEELIHPSFFSDVAPCILKFTGRVIKGSYSVDMRLSDRFGRCTKDIWYAREDGEDWDLESLGVLCDFIEGAPGNWSPNRKDLQVGVRFPTLCMTMEIKKVPKGLKWAFMRARSLKIVNGRFDTLVYICDEQGDLLAFAKHVSLILEGKLLTEHPEEVNRVFKL</sequence>
<feature type="domain" description="Acyl-CoA thioesterase-like N-terminal HotDog" evidence="1">
    <location>
        <begin position="36"/>
        <end position="111"/>
    </location>
</feature>
<comment type="caution">
    <text evidence="3">The sequence shown here is derived from an EMBL/GenBank/DDBJ whole genome shotgun (WGS) entry which is preliminary data.</text>
</comment>
<dbReference type="InterPro" id="IPR049450">
    <property type="entry name" value="ACOT8-like_C"/>
</dbReference>
<proteinExistence type="predicted"/>
<dbReference type="AlphaFoldDB" id="A0A8H7W5L8"/>
<evidence type="ECO:0000313" key="4">
    <source>
        <dbReference type="Proteomes" id="UP000664132"/>
    </source>
</evidence>
<dbReference type="InterPro" id="IPR042171">
    <property type="entry name" value="Acyl-CoA_hotdog"/>
</dbReference>
<feature type="domain" description="Acyl-CoA thioesterase-like C-terminal" evidence="2">
    <location>
        <begin position="213"/>
        <end position="310"/>
    </location>
</feature>
<keyword evidence="4" id="KW-1185">Reference proteome</keyword>
<organism evidence="3 4">
    <name type="scientific">Cadophora malorum</name>
    <dbReference type="NCBI Taxonomy" id="108018"/>
    <lineage>
        <taxon>Eukaryota</taxon>
        <taxon>Fungi</taxon>
        <taxon>Dikarya</taxon>
        <taxon>Ascomycota</taxon>
        <taxon>Pezizomycotina</taxon>
        <taxon>Leotiomycetes</taxon>
        <taxon>Helotiales</taxon>
        <taxon>Ploettnerulaceae</taxon>
        <taxon>Cadophora</taxon>
    </lineage>
</organism>
<evidence type="ECO:0000313" key="3">
    <source>
        <dbReference type="EMBL" id="KAG4416202.1"/>
    </source>
</evidence>
<dbReference type="InterPro" id="IPR052389">
    <property type="entry name" value="Sec_Metab_Biosynth-Assoc"/>
</dbReference>
<dbReference type="Proteomes" id="UP000664132">
    <property type="component" value="Unassembled WGS sequence"/>
</dbReference>
<dbReference type="PANTHER" id="PTHR38110">
    <property type="entry name" value="CHROMOSOME 23, WHOLE GENOME SHOTGUN SEQUENCE"/>
    <property type="match status" value="1"/>
</dbReference>
<gene>
    <name evidence="3" type="ORF">IFR04_010659</name>
</gene>